<sequence length="624" mass="69501">MSSYDKSAIRNAFAVCNLDIEEAALPHFQCLCADFSLTLEELTAEWDTFSMNHQFPDATNADMLTMFRSHMAQRKGAQELKKRKQQNRSSLTPIFKRELYISQHSLTPNGKRKSDTLSASNGSDLFSPNSIASPPGNTYANRRNAGTIVNEFNAHLKPKLTQERSKPIKTAHIAFDCSHHMAVDTTYMFTSLYQRALALDKQLEEYEELVKEKYALQELWAVGNPSSAIVTVVGRIVCEASEGRLNANVVELEGSRRSCGGQRVLLDLSGLSSFQLFPGKIVALEGVYADVRGSMVVKRFLDSIAAPIATSRKEDLQPFVSKSEFHPLKIFLACGPFTTADNVAFQPLDDLIQVIIAEKPHVVILIGPFVDASHPSFKDGQALYDGMLLSFQDIFIFKVLTSLDKALAAHSELQFILVPSLRDAHHHFVYPQPPFHPQSKKDAIDNAHANRVHFMANPCTFTINNIVFGISSLDVILELSSNELFRTPSTQSSNRLLRLSEQVITQKSFCPCFPLSSQTEAPLDLRFQKCFQLRQTPDILILPSILNRFTGRVRDSIILNPGQICKGQSGGTFAVLNIDAVDKQVLDTLKVEFESTAPASHDATQEAAYAHGIPDRTWIQIKRI</sequence>
<evidence type="ECO:0000256" key="6">
    <source>
        <dbReference type="PIRNR" id="PIRNR018300"/>
    </source>
</evidence>
<feature type="domain" description="DNA polymerase alpha subunit B OB" evidence="9">
    <location>
        <begin position="199"/>
        <end position="300"/>
    </location>
</feature>
<comment type="function">
    <text evidence="6">Accessory subunit of the DNA polymerase alpha complex (also known as the alpha DNA polymerase-primase complex) which plays an essential role in the initiation of DNA synthesis.</text>
</comment>
<comment type="similarity">
    <text evidence="2 6">Belongs to the DNA polymerase alpha subunit B family.</text>
</comment>
<evidence type="ECO:0000256" key="7">
    <source>
        <dbReference type="SAM" id="MobiDB-lite"/>
    </source>
</evidence>
<protein>
    <recommendedName>
        <fullName evidence="3 6">DNA polymerase alpha subunit B</fullName>
    </recommendedName>
</protein>
<dbReference type="InParanoid" id="A0A024GJC7"/>
<dbReference type="FunCoup" id="A0A024GJC7">
    <property type="interactions" value="240"/>
</dbReference>
<evidence type="ECO:0000256" key="3">
    <source>
        <dbReference type="ARBA" id="ARBA00018596"/>
    </source>
</evidence>
<dbReference type="GO" id="GO:0005658">
    <property type="term" value="C:alpha DNA polymerase:primase complex"/>
    <property type="evidence" value="ECO:0007669"/>
    <property type="project" value="TreeGrafter"/>
</dbReference>
<dbReference type="PIRSF" id="PIRSF018300">
    <property type="entry name" value="DNA_pol_alph_2"/>
    <property type="match status" value="1"/>
</dbReference>
<dbReference type="InterPro" id="IPR054300">
    <property type="entry name" value="OB_DPOA2"/>
</dbReference>
<dbReference type="InterPro" id="IPR043034">
    <property type="entry name" value="DNA_pol_alpha_B_N_sf"/>
</dbReference>
<evidence type="ECO:0000256" key="2">
    <source>
        <dbReference type="ARBA" id="ARBA00007299"/>
    </source>
</evidence>
<feature type="domain" description="DNA polymerase alpha/delta/epsilon subunit B" evidence="8">
    <location>
        <begin position="330"/>
        <end position="549"/>
    </location>
</feature>
<evidence type="ECO:0000259" key="8">
    <source>
        <dbReference type="Pfam" id="PF04042"/>
    </source>
</evidence>
<gene>
    <name evidence="10" type="ORF">BN9_079300</name>
</gene>
<dbReference type="Proteomes" id="UP000053237">
    <property type="component" value="Unassembled WGS sequence"/>
</dbReference>
<dbReference type="Gene3D" id="3.60.21.60">
    <property type="match status" value="2"/>
</dbReference>
<evidence type="ECO:0000256" key="4">
    <source>
        <dbReference type="ARBA" id="ARBA00022705"/>
    </source>
</evidence>
<evidence type="ECO:0000256" key="1">
    <source>
        <dbReference type="ARBA" id="ARBA00004123"/>
    </source>
</evidence>
<dbReference type="EMBL" id="CAIX01000146">
    <property type="protein sequence ID" value="CCI46975.1"/>
    <property type="molecule type" value="Genomic_DNA"/>
</dbReference>
<name>A0A024GJC7_9STRA</name>
<dbReference type="Pfam" id="PF22062">
    <property type="entry name" value="OB_DPOA2"/>
    <property type="match status" value="1"/>
</dbReference>
<dbReference type="PANTHER" id="PTHR23061:SF12">
    <property type="entry name" value="DNA POLYMERASE ALPHA SUBUNIT B"/>
    <property type="match status" value="1"/>
</dbReference>
<dbReference type="InterPro" id="IPR016722">
    <property type="entry name" value="DNA_pol_alpha_bsu"/>
</dbReference>
<feature type="compositionally biased region" description="Polar residues" evidence="7">
    <location>
        <begin position="116"/>
        <end position="141"/>
    </location>
</feature>
<feature type="region of interest" description="Disordered" evidence="7">
    <location>
        <begin position="106"/>
        <end position="142"/>
    </location>
</feature>
<keyword evidence="5 6" id="KW-0539">Nucleus</keyword>
<accession>A0A024GJC7</accession>
<comment type="caution">
    <text evidence="10">The sequence shown here is derived from an EMBL/GenBank/DDBJ whole genome shotgun (WGS) entry which is preliminary data.</text>
</comment>
<evidence type="ECO:0000313" key="11">
    <source>
        <dbReference type="Proteomes" id="UP000053237"/>
    </source>
</evidence>
<dbReference type="Pfam" id="PF04042">
    <property type="entry name" value="DNA_pol_E_B"/>
    <property type="match status" value="1"/>
</dbReference>
<dbReference type="OrthoDB" id="336885at2759"/>
<evidence type="ECO:0000259" key="9">
    <source>
        <dbReference type="Pfam" id="PF22062"/>
    </source>
</evidence>
<dbReference type="AlphaFoldDB" id="A0A024GJC7"/>
<dbReference type="PANTHER" id="PTHR23061">
    <property type="entry name" value="DNA POLYMERASE 2 ALPHA 70 KDA SUBUNIT"/>
    <property type="match status" value="1"/>
</dbReference>
<dbReference type="Gene3D" id="1.10.8.530">
    <property type="entry name" value="DNA polymerase alpha-primase, subunit B, N-terminal domain"/>
    <property type="match status" value="1"/>
</dbReference>
<reference evidence="10 11" key="1">
    <citation type="submission" date="2012-05" db="EMBL/GenBank/DDBJ databases">
        <title>Recombination and specialization in a pathogen metapopulation.</title>
        <authorList>
            <person name="Gardiner A."/>
            <person name="Kemen E."/>
            <person name="Schultz-Larsen T."/>
            <person name="MacLean D."/>
            <person name="Van Oosterhout C."/>
            <person name="Jones J.D.G."/>
        </authorList>
    </citation>
    <scope>NUCLEOTIDE SEQUENCE [LARGE SCALE GENOMIC DNA]</scope>
    <source>
        <strain evidence="10 11">Ac Nc2</strain>
    </source>
</reference>
<dbReference type="STRING" id="65357.A0A024GJC7"/>
<organism evidence="10 11">
    <name type="scientific">Albugo candida</name>
    <dbReference type="NCBI Taxonomy" id="65357"/>
    <lineage>
        <taxon>Eukaryota</taxon>
        <taxon>Sar</taxon>
        <taxon>Stramenopiles</taxon>
        <taxon>Oomycota</taxon>
        <taxon>Peronosporomycetes</taxon>
        <taxon>Albuginales</taxon>
        <taxon>Albuginaceae</taxon>
        <taxon>Albugo</taxon>
    </lineage>
</organism>
<dbReference type="InterPro" id="IPR007185">
    <property type="entry name" value="DNA_pol_a/d/e_bsu"/>
</dbReference>
<evidence type="ECO:0000313" key="10">
    <source>
        <dbReference type="EMBL" id="CCI46975.1"/>
    </source>
</evidence>
<comment type="subcellular location">
    <subcellularLocation>
        <location evidence="1 6">Nucleus</location>
    </subcellularLocation>
</comment>
<keyword evidence="4 6" id="KW-0235">DNA replication</keyword>
<dbReference type="GO" id="GO:0006270">
    <property type="term" value="P:DNA replication initiation"/>
    <property type="evidence" value="ECO:0007669"/>
    <property type="project" value="TreeGrafter"/>
</dbReference>
<evidence type="ECO:0000256" key="5">
    <source>
        <dbReference type="ARBA" id="ARBA00023242"/>
    </source>
</evidence>
<keyword evidence="11" id="KW-1185">Reference proteome</keyword>
<dbReference type="GO" id="GO:0003677">
    <property type="term" value="F:DNA binding"/>
    <property type="evidence" value="ECO:0007669"/>
    <property type="project" value="InterPro"/>
</dbReference>
<proteinExistence type="inferred from homology"/>